<dbReference type="Gene3D" id="1.25.40.10">
    <property type="entry name" value="Tetratricopeptide repeat domain"/>
    <property type="match status" value="2"/>
</dbReference>
<evidence type="ECO:0000256" key="1">
    <source>
        <dbReference type="ARBA" id="ARBA00022737"/>
    </source>
</evidence>
<evidence type="ECO:0000313" key="6">
    <source>
        <dbReference type="Proteomes" id="UP000700248"/>
    </source>
</evidence>
<organism evidence="5 6">
    <name type="scientific">Paenalcaligenes hominis</name>
    <dbReference type="NCBI Taxonomy" id="643674"/>
    <lineage>
        <taxon>Bacteria</taxon>
        <taxon>Pseudomonadati</taxon>
        <taxon>Pseudomonadota</taxon>
        <taxon>Betaproteobacteria</taxon>
        <taxon>Burkholderiales</taxon>
        <taxon>Alcaligenaceae</taxon>
        <taxon>Paenalcaligenes</taxon>
    </lineage>
</organism>
<name>A0A9D2VEF5_9BURK</name>
<dbReference type="InterPro" id="IPR011990">
    <property type="entry name" value="TPR-like_helical_dom_sf"/>
</dbReference>
<dbReference type="SUPFAM" id="SSF48452">
    <property type="entry name" value="TPR-like"/>
    <property type="match status" value="3"/>
</dbReference>
<dbReference type="SMART" id="SM00028">
    <property type="entry name" value="TPR"/>
    <property type="match status" value="3"/>
</dbReference>
<feature type="repeat" description="TPR" evidence="3">
    <location>
        <begin position="439"/>
        <end position="472"/>
    </location>
</feature>
<dbReference type="InterPro" id="IPR051012">
    <property type="entry name" value="CellSynth/LPSAsmb/PSIAsmb"/>
</dbReference>
<dbReference type="PANTHER" id="PTHR45586">
    <property type="entry name" value="TPR REPEAT-CONTAINING PROTEIN PA4667"/>
    <property type="match status" value="1"/>
</dbReference>
<keyword evidence="2 3" id="KW-0802">TPR repeat</keyword>
<keyword evidence="1" id="KW-0677">Repeat</keyword>
<feature type="repeat" description="TPR" evidence="3">
    <location>
        <begin position="508"/>
        <end position="541"/>
    </location>
</feature>
<reference evidence="5" key="2">
    <citation type="submission" date="2021-09" db="EMBL/GenBank/DDBJ databases">
        <authorList>
            <person name="Gilroy R."/>
        </authorList>
    </citation>
    <scope>NUCLEOTIDE SEQUENCE</scope>
    <source>
        <strain evidence="5">CHK175-13533</strain>
    </source>
</reference>
<evidence type="ECO:0000256" key="2">
    <source>
        <dbReference type="ARBA" id="ARBA00022803"/>
    </source>
</evidence>
<reference evidence="5" key="1">
    <citation type="journal article" date="2021" name="PeerJ">
        <title>Extensive microbial diversity within the chicken gut microbiome revealed by metagenomics and culture.</title>
        <authorList>
            <person name="Gilroy R."/>
            <person name="Ravi A."/>
            <person name="Getino M."/>
            <person name="Pursley I."/>
            <person name="Horton D.L."/>
            <person name="Alikhan N.F."/>
            <person name="Baker D."/>
            <person name="Gharbi K."/>
            <person name="Hall N."/>
            <person name="Watson M."/>
            <person name="Adriaenssens E.M."/>
            <person name="Foster-Nyarko E."/>
            <person name="Jarju S."/>
            <person name="Secka A."/>
            <person name="Antonio M."/>
            <person name="Oren A."/>
            <person name="Chaudhuri R.R."/>
            <person name="La Ragione R."/>
            <person name="Hildebrand F."/>
            <person name="Pallen M.J."/>
        </authorList>
    </citation>
    <scope>NUCLEOTIDE SEQUENCE</scope>
    <source>
        <strain evidence="5">CHK175-13533</strain>
    </source>
</reference>
<dbReference type="Pfam" id="PF13432">
    <property type="entry name" value="TPR_16"/>
    <property type="match status" value="1"/>
</dbReference>
<dbReference type="InterPro" id="IPR019734">
    <property type="entry name" value="TPR_rpt"/>
</dbReference>
<feature type="chain" id="PRO_5038974756" evidence="4">
    <location>
        <begin position="24"/>
        <end position="589"/>
    </location>
</feature>
<keyword evidence="4" id="KW-0732">Signal</keyword>
<dbReference type="EMBL" id="DYTQ01000019">
    <property type="protein sequence ID" value="HJH23156.1"/>
    <property type="molecule type" value="Genomic_DNA"/>
</dbReference>
<dbReference type="RefSeq" id="WP_276829981.1">
    <property type="nucleotide sequence ID" value="NZ_DYTQ01000019.1"/>
</dbReference>
<comment type="caution">
    <text evidence="5">The sequence shown here is derived from an EMBL/GenBank/DDBJ whole genome shotgun (WGS) entry which is preliminary data.</text>
</comment>
<evidence type="ECO:0000313" key="5">
    <source>
        <dbReference type="EMBL" id="HJH23156.1"/>
    </source>
</evidence>
<feature type="signal peptide" evidence="4">
    <location>
        <begin position="1"/>
        <end position="23"/>
    </location>
</feature>
<evidence type="ECO:0000256" key="3">
    <source>
        <dbReference type="PROSITE-ProRule" id="PRU00339"/>
    </source>
</evidence>
<protein>
    <submittedName>
        <fullName evidence="5">Tetratricopeptide repeat protein</fullName>
    </submittedName>
</protein>
<proteinExistence type="predicted"/>
<gene>
    <name evidence="5" type="ORF">K8U84_01230</name>
</gene>
<dbReference type="PANTHER" id="PTHR45586:SF1">
    <property type="entry name" value="LIPOPOLYSACCHARIDE ASSEMBLY PROTEIN B"/>
    <property type="match status" value="1"/>
</dbReference>
<dbReference type="PROSITE" id="PS50005">
    <property type="entry name" value="TPR"/>
    <property type="match status" value="2"/>
</dbReference>
<accession>A0A9D2VEF5</accession>
<sequence>MNLKSLFFRTVVLSTCLSSAAMASEVIELSPVEHIQLRSDGLPMVTLSPDILYRILVGEVAVQQGDFDTASQTFLSLARDTADPRFAQRAFQFSMADNNLSRGIAAAKEWSILAPNDPEAKATALALEASAGKTTGLAQTLYQRISQAPDKEQAIIQAMTIISKMVDSRLALDVLEQALPNDVRHLTISHLALADIAWTAQQPERALQESRLALAQEPDSELAMQRVLEYGLGIDEQAVIEQAEQFIEANSDLRDLALLLINRLVDLKRYDQALYQLKLMQKRNPEDFDLQFTEAEINIRAERYDTAVRLLNEYINVQTQRRQSLNDDRTLALSSISDARLSLVQIAEKQNNLSEAIRQLDLIEEPTLQFQAKVHRAVLEARLGDIHKANRTLDALGVLGRRDQAVVDLTRASILRESGRTDEAVAVLERADKELPDTPEIKYDLAMLYSAQGRYEELETLLRQVIDLQPHNANAYNALGYTFVDQNENLDEAQGLLEQALELEPNNPYILDSVGWYFYRIGDYQAALEYLVRAFELLPDAEVAAHLGEVLWAKGRQDEAREVWRKALKPDNPNYKLLRTMQQYGVSPK</sequence>
<dbReference type="Pfam" id="PF14559">
    <property type="entry name" value="TPR_19"/>
    <property type="match status" value="1"/>
</dbReference>
<dbReference type="AlphaFoldDB" id="A0A9D2VEF5"/>
<dbReference type="Proteomes" id="UP000700248">
    <property type="component" value="Unassembled WGS sequence"/>
</dbReference>
<evidence type="ECO:0000256" key="4">
    <source>
        <dbReference type="SAM" id="SignalP"/>
    </source>
</evidence>